<feature type="transmembrane region" description="Helical" evidence="10">
    <location>
        <begin position="109"/>
        <end position="130"/>
    </location>
</feature>
<dbReference type="PROSITE" id="PS51371">
    <property type="entry name" value="CBS"/>
    <property type="match status" value="1"/>
</dbReference>
<organism evidence="12">
    <name type="scientific">Aphanomyces astaci</name>
    <name type="common">Crayfish plague agent</name>
    <dbReference type="NCBI Taxonomy" id="112090"/>
    <lineage>
        <taxon>Eukaryota</taxon>
        <taxon>Sar</taxon>
        <taxon>Stramenopiles</taxon>
        <taxon>Oomycota</taxon>
        <taxon>Saprolegniomycetes</taxon>
        <taxon>Saprolegniales</taxon>
        <taxon>Verrucalvaceae</taxon>
        <taxon>Aphanomyces</taxon>
    </lineage>
</organism>
<dbReference type="Gene3D" id="1.10.3080.10">
    <property type="entry name" value="Clc chloride channel"/>
    <property type="match status" value="1"/>
</dbReference>
<dbReference type="InterPro" id="IPR000644">
    <property type="entry name" value="CBS_dom"/>
</dbReference>
<dbReference type="PRINTS" id="PR00762">
    <property type="entry name" value="CLCHANNEL"/>
</dbReference>
<dbReference type="PANTHER" id="PTHR45720:SF10">
    <property type="entry name" value="CHLORIDE CHANNEL PROTEIN 2"/>
    <property type="match status" value="1"/>
</dbReference>
<dbReference type="GO" id="GO:0016020">
    <property type="term" value="C:membrane"/>
    <property type="evidence" value="ECO:0007669"/>
    <property type="project" value="UniProtKB-SubCell"/>
</dbReference>
<dbReference type="STRING" id="112090.W4H2W0"/>
<keyword evidence="3 10" id="KW-0812">Transmembrane</keyword>
<keyword evidence="8 10" id="KW-0868">Chloride</keyword>
<feature type="transmembrane region" description="Helical" evidence="10">
    <location>
        <begin position="286"/>
        <end position="304"/>
    </location>
</feature>
<keyword evidence="6 10" id="KW-0406">Ion transport</keyword>
<dbReference type="InterPro" id="IPR050970">
    <property type="entry name" value="Cl_channel_volt-gated"/>
</dbReference>
<evidence type="ECO:0000256" key="7">
    <source>
        <dbReference type="ARBA" id="ARBA00023136"/>
    </source>
</evidence>
<dbReference type="InterPro" id="IPR014743">
    <property type="entry name" value="Cl-channel_core"/>
</dbReference>
<keyword evidence="9" id="KW-0129">CBS domain</keyword>
<evidence type="ECO:0000313" key="12">
    <source>
        <dbReference type="EMBL" id="ETV85498.1"/>
    </source>
</evidence>
<reference evidence="12" key="1">
    <citation type="submission" date="2013-12" db="EMBL/GenBank/DDBJ databases">
        <title>The Genome Sequence of Aphanomyces astaci APO3.</title>
        <authorList>
            <consortium name="The Broad Institute Genomics Platform"/>
            <person name="Russ C."/>
            <person name="Tyler B."/>
            <person name="van West P."/>
            <person name="Dieguez-Uribeondo J."/>
            <person name="Young S.K."/>
            <person name="Zeng Q."/>
            <person name="Gargeya S."/>
            <person name="Fitzgerald M."/>
            <person name="Abouelleil A."/>
            <person name="Alvarado L."/>
            <person name="Chapman S.B."/>
            <person name="Gainer-Dewar J."/>
            <person name="Goldberg J."/>
            <person name="Griggs A."/>
            <person name="Gujja S."/>
            <person name="Hansen M."/>
            <person name="Howarth C."/>
            <person name="Imamovic A."/>
            <person name="Ireland A."/>
            <person name="Larimer J."/>
            <person name="McCowan C."/>
            <person name="Murphy C."/>
            <person name="Pearson M."/>
            <person name="Poon T.W."/>
            <person name="Priest M."/>
            <person name="Roberts A."/>
            <person name="Saif S."/>
            <person name="Shea T."/>
            <person name="Sykes S."/>
            <person name="Wortman J."/>
            <person name="Nusbaum C."/>
            <person name="Birren B."/>
        </authorList>
    </citation>
    <scope>NUCLEOTIDE SEQUENCE [LARGE SCALE GENOMIC DNA]</scope>
    <source>
        <strain evidence="12">APO3</strain>
    </source>
</reference>
<feature type="domain" description="CBS" evidence="11">
    <location>
        <begin position="530"/>
        <end position="592"/>
    </location>
</feature>
<feature type="transmembrane region" description="Helical" evidence="10">
    <location>
        <begin position="407"/>
        <end position="428"/>
    </location>
</feature>
<accession>W4H2W0</accession>
<feature type="transmembrane region" description="Helical" evidence="10">
    <location>
        <begin position="332"/>
        <end position="352"/>
    </location>
</feature>
<evidence type="ECO:0000256" key="4">
    <source>
        <dbReference type="ARBA" id="ARBA00022737"/>
    </source>
</evidence>
<evidence type="ECO:0000256" key="8">
    <source>
        <dbReference type="ARBA" id="ARBA00023214"/>
    </source>
</evidence>
<evidence type="ECO:0000256" key="3">
    <source>
        <dbReference type="ARBA" id="ARBA00022692"/>
    </source>
</evidence>
<dbReference type="Gene3D" id="3.10.580.10">
    <property type="entry name" value="CBS-domain"/>
    <property type="match status" value="1"/>
</dbReference>
<name>W4H2W0_APHAT</name>
<keyword evidence="7 10" id="KW-0472">Membrane</keyword>
<dbReference type="RefSeq" id="XP_009825516.1">
    <property type="nucleotide sequence ID" value="XM_009827214.1"/>
</dbReference>
<feature type="transmembrane region" description="Helical" evidence="10">
    <location>
        <begin position="64"/>
        <end position="88"/>
    </location>
</feature>
<dbReference type="SUPFAM" id="SSF54631">
    <property type="entry name" value="CBS-domain pair"/>
    <property type="match status" value="1"/>
</dbReference>
<keyword evidence="4" id="KW-0677">Repeat</keyword>
<dbReference type="OrthoDB" id="44789at2759"/>
<dbReference type="PANTHER" id="PTHR45720">
    <property type="entry name" value="CHLORIDE CHANNEL PROTEIN 2"/>
    <property type="match status" value="1"/>
</dbReference>
<dbReference type="SUPFAM" id="SSF81340">
    <property type="entry name" value="Clc chloride channel"/>
    <property type="match status" value="1"/>
</dbReference>
<feature type="transmembrane region" description="Helical" evidence="10">
    <location>
        <begin position="443"/>
        <end position="468"/>
    </location>
</feature>
<dbReference type="GO" id="GO:0005247">
    <property type="term" value="F:voltage-gated chloride channel activity"/>
    <property type="evidence" value="ECO:0007669"/>
    <property type="project" value="TreeGrafter"/>
</dbReference>
<dbReference type="VEuPathDB" id="FungiDB:H257_03221"/>
<evidence type="ECO:0000256" key="10">
    <source>
        <dbReference type="RuleBase" id="RU361221"/>
    </source>
</evidence>
<feature type="transmembrane region" description="Helical" evidence="10">
    <location>
        <begin position="246"/>
        <end position="266"/>
    </location>
</feature>
<evidence type="ECO:0000256" key="1">
    <source>
        <dbReference type="ARBA" id="ARBA00004141"/>
    </source>
</evidence>
<evidence type="ECO:0000259" key="11">
    <source>
        <dbReference type="PROSITE" id="PS51371"/>
    </source>
</evidence>
<protein>
    <recommendedName>
        <fullName evidence="10">Chloride channel protein</fullName>
    </recommendedName>
</protein>
<dbReference type="InterPro" id="IPR046342">
    <property type="entry name" value="CBS_dom_sf"/>
</dbReference>
<sequence>MTSPRTRIRAHHASLDTWRHASSLEEYQREMRSNRRISLTDNISPPTIGRRVWNMCKSLPHSPITWTFLITLGCLSALLGSLMDYWIVMIVSLRQRMVTHLGDDSLGSYLVWIAWTVLCGVLATSCGYFISTNSDGSGIPQMKALLAGQLNASNVLSYAALVARCVGTVLSNASGLSVGKEGPFLHMISIMADKLSGLSVFRPTADNFTYIRAGVACGVTAVFGSPLGGVLFSIEVTSQYYAIKNLWQSVISSSVCVLTFQIISVLKNDVLFTNTKFADFELGWELLGFLLLGVLCGILAATFVRSVQVLERLQTSIFGKLVATRALWQRRYLHVILACFVTGILTFPFHLLRWTDRQLINDMFKDIPLANLPSIAQASASLFPPHLYLLTYLALKFAVTLLPCGGLPLSCGIFTPLFTFGAVVGRLYGEVLRVLVYTGVSPAAYAVVGAACFASAATHTVSTAVIVFELTGQLSHMLPVMLSVLVAYSIGGMSSPSIYDVFAKMAGLNFVCADISASPVLAHKMAHEVMRPIPITLSLHSTYADAVAVLQSVEATKHALYIPICDDHRTLLGAVRRVDLLLVLSRLSERRRANQGGDARDKSKSHLKHYPALSMLSLASRSGPDDAADLLLHDKDLCNQTILFGPPYDVLSYTALPISTYPPQVGYFVPLANVYVLSCVYMWAQVFVVKEGKLVGLLCMDATLNTLHGDDQLPT</sequence>
<evidence type="ECO:0000256" key="5">
    <source>
        <dbReference type="ARBA" id="ARBA00022989"/>
    </source>
</evidence>
<feature type="transmembrane region" description="Helical" evidence="10">
    <location>
        <begin position="210"/>
        <end position="234"/>
    </location>
</feature>
<dbReference type="AlphaFoldDB" id="W4H2W0"/>
<comment type="caution">
    <text evidence="10">Lacks conserved residue(s) required for the propagation of feature annotation.</text>
</comment>
<evidence type="ECO:0000256" key="9">
    <source>
        <dbReference type="PROSITE-ProRule" id="PRU00703"/>
    </source>
</evidence>
<dbReference type="InterPro" id="IPR001807">
    <property type="entry name" value="ClC"/>
</dbReference>
<comment type="subcellular location">
    <subcellularLocation>
        <location evidence="1 10">Membrane</location>
        <topology evidence="1 10">Multi-pass membrane protein</topology>
    </subcellularLocation>
</comment>
<evidence type="ECO:0000256" key="2">
    <source>
        <dbReference type="ARBA" id="ARBA00022448"/>
    </source>
</evidence>
<dbReference type="Pfam" id="PF00654">
    <property type="entry name" value="Voltage_CLC"/>
    <property type="match status" value="1"/>
</dbReference>
<feature type="transmembrane region" description="Helical" evidence="10">
    <location>
        <begin position="480"/>
        <end position="499"/>
    </location>
</feature>
<keyword evidence="5 10" id="KW-1133">Transmembrane helix</keyword>
<dbReference type="GeneID" id="20805217"/>
<dbReference type="EMBL" id="KI913118">
    <property type="protein sequence ID" value="ETV85498.1"/>
    <property type="molecule type" value="Genomic_DNA"/>
</dbReference>
<evidence type="ECO:0000256" key="6">
    <source>
        <dbReference type="ARBA" id="ARBA00023065"/>
    </source>
</evidence>
<proteinExistence type="inferred from homology"/>
<comment type="similarity">
    <text evidence="10">Belongs to the chloride channel (TC 2.A.49) family.</text>
</comment>
<gene>
    <name evidence="12" type="ORF">H257_03221</name>
</gene>
<keyword evidence="2 10" id="KW-0813">Transport</keyword>